<comment type="caution">
    <text evidence="1">The sequence shown here is derived from an EMBL/GenBank/DDBJ whole genome shotgun (WGS) entry which is preliminary data.</text>
</comment>
<evidence type="ECO:0000313" key="1">
    <source>
        <dbReference type="EMBL" id="GAJ22413.1"/>
    </source>
</evidence>
<feature type="non-terminal residue" evidence="1">
    <location>
        <position position="1"/>
    </location>
</feature>
<name>X1UY25_9ZZZZ</name>
<sequence length="71" mass="7990">ASMIERKEAMKNIVLSYISNLIMTTPKMMNRLFGWDLEEVKQVLELLAQDGQVQLGVNIEGLQGNWIAVAV</sequence>
<proteinExistence type="predicted"/>
<organism evidence="1">
    <name type="scientific">marine sediment metagenome</name>
    <dbReference type="NCBI Taxonomy" id="412755"/>
    <lineage>
        <taxon>unclassified sequences</taxon>
        <taxon>metagenomes</taxon>
        <taxon>ecological metagenomes</taxon>
    </lineage>
</organism>
<gene>
    <name evidence="1" type="ORF">S12H4_58936</name>
</gene>
<dbReference type="EMBL" id="BARW01038389">
    <property type="protein sequence ID" value="GAJ22413.1"/>
    <property type="molecule type" value="Genomic_DNA"/>
</dbReference>
<protein>
    <submittedName>
        <fullName evidence="1">Uncharacterized protein</fullName>
    </submittedName>
</protein>
<accession>X1UY25</accession>
<dbReference type="AlphaFoldDB" id="X1UY25"/>
<reference evidence="1" key="1">
    <citation type="journal article" date="2014" name="Front. Microbiol.">
        <title>High frequency of phylogenetically diverse reductive dehalogenase-homologous genes in deep subseafloor sedimentary metagenomes.</title>
        <authorList>
            <person name="Kawai M."/>
            <person name="Futagami T."/>
            <person name="Toyoda A."/>
            <person name="Takaki Y."/>
            <person name="Nishi S."/>
            <person name="Hori S."/>
            <person name="Arai W."/>
            <person name="Tsubouchi T."/>
            <person name="Morono Y."/>
            <person name="Uchiyama I."/>
            <person name="Ito T."/>
            <person name="Fujiyama A."/>
            <person name="Inagaki F."/>
            <person name="Takami H."/>
        </authorList>
    </citation>
    <scope>NUCLEOTIDE SEQUENCE</scope>
    <source>
        <strain evidence="1">Expedition CK06-06</strain>
    </source>
</reference>